<dbReference type="InterPro" id="IPR006860">
    <property type="entry name" value="FecR"/>
</dbReference>
<sequence>MEQKEQNKWEEWAATLHEKKEDGSQFIQGDDVQDKKAVHRIFEVRGKVNTVLGLKNVDQAWNSLHRDLKPRNSRRTYLRYASILILSLLLSGATYWLGRYAQFSNNSYATISSPNGQITNFTLFDGTNVWLNAGSTIRYAQSFNRSERTVYLEGEALFDVTKNAKLPFLVETGLAQIKVAGTRFNVRAYTEENTIETVLIEGEVHFLEGSRALVLSPGERVQLTKESGAISKARVNTSEYTSWHLGKHHFNNESLSDLVLLLERWYDIKFVFESDSIKAYRFSGVIDKERSLDYTLNIIEEINRVKFERKDDQIMIKAK</sequence>
<keyword evidence="1" id="KW-1133">Transmembrane helix</keyword>
<dbReference type="PANTHER" id="PTHR30273:SF2">
    <property type="entry name" value="PROTEIN FECR"/>
    <property type="match status" value="1"/>
</dbReference>
<evidence type="ECO:0000259" key="3">
    <source>
        <dbReference type="Pfam" id="PF16344"/>
    </source>
</evidence>
<dbReference type="Proteomes" id="UP000198964">
    <property type="component" value="Unassembled WGS sequence"/>
</dbReference>
<feature type="domain" description="Protein FecR C-terminal" evidence="3">
    <location>
        <begin position="249"/>
        <end position="316"/>
    </location>
</feature>
<feature type="transmembrane region" description="Helical" evidence="1">
    <location>
        <begin position="77"/>
        <end position="97"/>
    </location>
</feature>
<protein>
    <submittedName>
        <fullName evidence="4">FecR family protein</fullName>
    </submittedName>
</protein>
<dbReference type="Pfam" id="PF16344">
    <property type="entry name" value="FecR_C"/>
    <property type="match status" value="1"/>
</dbReference>
<reference evidence="4 5" key="1">
    <citation type="submission" date="2016-10" db="EMBL/GenBank/DDBJ databases">
        <authorList>
            <person name="de Groot N.N."/>
        </authorList>
    </citation>
    <scope>NUCLEOTIDE SEQUENCE [LARGE SCALE GENOMIC DNA]</scope>
    <source>
        <strain evidence="4 5">CGMCC 1.9156</strain>
    </source>
</reference>
<organism evidence="4 5">
    <name type="scientific">Sunxiuqinia elliptica</name>
    <dbReference type="NCBI Taxonomy" id="655355"/>
    <lineage>
        <taxon>Bacteria</taxon>
        <taxon>Pseudomonadati</taxon>
        <taxon>Bacteroidota</taxon>
        <taxon>Bacteroidia</taxon>
        <taxon>Marinilabiliales</taxon>
        <taxon>Prolixibacteraceae</taxon>
        <taxon>Sunxiuqinia</taxon>
    </lineage>
</organism>
<dbReference type="Gene3D" id="3.55.50.30">
    <property type="match status" value="1"/>
</dbReference>
<keyword evidence="1" id="KW-0472">Membrane</keyword>
<evidence type="ECO:0000256" key="1">
    <source>
        <dbReference type="SAM" id="Phobius"/>
    </source>
</evidence>
<evidence type="ECO:0000259" key="2">
    <source>
        <dbReference type="Pfam" id="PF04773"/>
    </source>
</evidence>
<dbReference type="GO" id="GO:0016989">
    <property type="term" value="F:sigma factor antagonist activity"/>
    <property type="evidence" value="ECO:0007669"/>
    <property type="project" value="TreeGrafter"/>
</dbReference>
<accession>A0A1I2GLN5</accession>
<dbReference type="STRING" id="655355.SAMN05216283_10315"/>
<gene>
    <name evidence="4" type="ORF">SAMN05216283_10315</name>
</gene>
<proteinExistence type="predicted"/>
<dbReference type="FunFam" id="2.60.120.1440:FF:000001">
    <property type="entry name" value="Putative anti-sigma factor"/>
    <property type="match status" value="1"/>
</dbReference>
<dbReference type="EMBL" id="FONW01000003">
    <property type="protein sequence ID" value="SFF17929.1"/>
    <property type="molecule type" value="Genomic_DNA"/>
</dbReference>
<feature type="domain" description="FecR protein" evidence="2">
    <location>
        <begin position="110"/>
        <end position="204"/>
    </location>
</feature>
<evidence type="ECO:0000313" key="4">
    <source>
        <dbReference type="EMBL" id="SFF17929.1"/>
    </source>
</evidence>
<evidence type="ECO:0000313" key="5">
    <source>
        <dbReference type="Proteomes" id="UP000198964"/>
    </source>
</evidence>
<dbReference type="PIRSF" id="PIRSF018266">
    <property type="entry name" value="FecR"/>
    <property type="match status" value="1"/>
</dbReference>
<keyword evidence="5" id="KW-1185">Reference proteome</keyword>
<dbReference type="InterPro" id="IPR012373">
    <property type="entry name" value="Ferrdict_sens_TM"/>
</dbReference>
<dbReference type="Gene3D" id="2.60.120.1440">
    <property type="match status" value="1"/>
</dbReference>
<dbReference type="PANTHER" id="PTHR30273">
    <property type="entry name" value="PERIPLASMIC SIGNAL SENSOR AND SIGMA FACTOR ACTIVATOR FECR-RELATED"/>
    <property type="match status" value="1"/>
</dbReference>
<name>A0A1I2GLN5_9BACT</name>
<dbReference type="InterPro" id="IPR032508">
    <property type="entry name" value="FecR_C"/>
</dbReference>
<dbReference type="Pfam" id="PF04773">
    <property type="entry name" value="FecR"/>
    <property type="match status" value="1"/>
</dbReference>
<keyword evidence="1" id="KW-0812">Transmembrane</keyword>
<dbReference type="AlphaFoldDB" id="A0A1I2GLN5"/>
<dbReference type="RefSeq" id="WP_093919455.1">
    <property type="nucleotide sequence ID" value="NZ_FONW01000003.1"/>
</dbReference>